<sequence>MTRKPAESCQSMAELRAQIDALDMDLVRLLAERAGYIDRAAALKMVDGQPARIGSRVEEVVANVRAEALADGLDADLIELIWRQLIEWSIRREERVLGSEGA</sequence>
<evidence type="ECO:0000259" key="4">
    <source>
        <dbReference type="PROSITE" id="PS51168"/>
    </source>
</evidence>
<dbReference type="InterPro" id="IPR051331">
    <property type="entry name" value="Chorismate_mutase-related"/>
</dbReference>
<feature type="binding site" evidence="3">
    <location>
        <position position="93"/>
    </location>
    <ligand>
        <name>substrate</name>
    </ligand>
</feature>
<evidence type="ECO:0000256" key="3">
    <source>
        <dbReference type="PIRSR" id="PIRSR029775-1"/>
    </source>
</evidence>
<dbReference type="EC" id="5.4.99.5" evidence="1"/>
<dbReference type="GO" id="GO:0009697">
    <property type="term" value="P:salicylic acid biosynthetic process"/>
    <property type="evidence" value="ECO:0007669"/>
    <property type="project" value="InterPro"/>
</dbReference>
<name>A0A2T0RVB3_9RHOB</name>
<keyword evidence="2" id="KW-0413">Isomerase</keyword>
<dbReference type="Proteomes" id="UP000239480">
    <property type="component" value="Unassembled WGS sequence"/>
</dbReference>
<protein>
    <recommendedName>
        <fullName evidence="1">chorismate mutase</fullName>
        <ecNumber evidence="1">5.4.99.5</ecNumber>
    </recommendedName>
</protein>
<dbReference type="GO" id="GO:0046417">
    <property type="term" value="P:chorismate metabolic process"/>
    <property type="evidence" value="ECO:0007669"/>
    <property type="project" value="InterPro"/>
</dbReference>
<dbReference type="GO" id="GO:0016835">
    <property type="term" value="F:carbon-oxygen lyase activity"/>
    <property type="evidence" value="ECO:0007669"/>
    <property type="project" value="InterPro"/>
</dbReference>
<proteinExistence type="predicted"/>
<feature type="domain" description="Chorismate mutase" evidence="4">
    <location>
        <begin position="6"/>
        <end position="97"/>
    </location>
</feature>
<gene>
    <name evidence="5" type="ORF">CLV78_102298</name>
</gene>
<feature type="binding site" evidence="3">
    <location>
        <position position="44"/>
    </location>
    <ligand>
        <name>substrate</name>
    </ligand>
</feature>
<evidence type="ECO:0000256" key="2">
    <source>
        <dbReference type="ARBA" id="ARBA00023235"/>
    </source>
</evidence>
<dbReference type="SUPFAM" id="SSF48600">
    <property type="entry name" value="Chorismate mutase II"/>
    <property type="match status" value="1"/>
</dbReference>
<reference evidence="5 6" key="1">
    <citation type="submission" date="2018-03" db="EMBL/GenBank/DDBJ databases">
        <title>Genomic Encyclopedia of Archaeal and Bacterial Type Strains, Phase II (KMG-II): from individual species to whole genera.</title>
        <authorList>
            <person name="Goeker M."/>
        </authorList>
    </citation>
    <scope>NUCLEOTIDE SEQUENCE [LARGE SCALE GENOMIC DNA]</scope>
    <source>
        <strain evidence="5 6">DSM 29328</strain>
    </source>
</reference>
<dbReference type="Gene3D" id="1.20.59.10">
    <property type="entry name" value="Chorismate mutase"/>
    <property type="match status" value="1"/>
</dbReference>
<feature type="binding site" evidence="3">
    <location>
        <position position="33"/>
    </location>
    <ligand>
        <name>substrate</name>
    </ligand>
</feature>
<dbReference type="Pfam" id="PF01817">
    <property type="entry name" value="CM_2"/>
    <property type="match status" value="1"/>
</dbReference>
<dbReference type="PANTHER" id="PTHR38041">
    <property type="entry name" value="CHORISMATE MUTASE"/>
    <property type="match status" value="1"/>
</dbReference>
<dbReference type="GO" id="GO:0004106">
    <property type="term" value="F:chorismate mutase activity"/>
    <property type="evidence" value="ECO:0007669"/>
    <property type="project" value="UniProtKB-EC"/>
</dbReference>
<dbReference type="EMBL" id="PVTD01000002">
    <property type="protein sequence ID" value="PRY25121.1"/>
    <property type="molecule type" value="Genomic_DNA"/>
</dbReference>
<dbReference type="PANTHER" id="PTHR38041:SF1">
    <property type="entry name" value="CHORISMATE MUTASE"/>
    <property type="match status" value="1"/>
</dbReference>
<evidence type="ECO:0000313" key="5">
    <source>
        <dbReference type="EMBL" id="PRY25121.1"/>
    </source>
</evidence>
<dbReference type="InterPro" id="IPR008241">
    <property type="entry name" value="Isochorismate_pyruvate-lyase"/>
</dbReference>
<accession>A0A2T0RVB3</accession>
<evidence type="ECO:0000313" key="6">
    <source>
        <dbReference type="Proteomes" id="UP000239480"/>
    </source>
</evidence>
<dbReference type="PIRSF" id="PIRSF029775">
    <property type="entry name" value="Isochor_pyr_lyas"/>
    <property type="match status" value="1"/>
</dbReference>
<dbReference type="SMART" id="SM00830">
    <property type="entry name" value="CM_2"/>
    <property type="match status" value="1"/>
</dbReference>
<dbReference type="InterPro" id="IPR036263">
    <property type="entry name" value="Chorismate_II_sf"/>
</dbReference>
<comment type="caution">
    <text evidence="5">The sequence shown here is derived from an EMBL/GenBank/DDBJ whole genome shotgun (WGS) entry which is preliminary data.</text>
</comment>
<keyword evidence="6" id="KW-1185">Reference proteome</keyword>
<dbReference type="AlphaFoldDB" id="A0A2T0RVB3"/>
<dbReference type="InterPro" id="IPR002701">
    <property type="entry name" value="CM_II_prokaryot"/>
</dbReference>
<dbReference type="InterPro" id="IPR036979">
    <property type="entry name" value="CM_dom_sf"/>
</dbReference>
<dbReference type="PROSITE" id="PS51168">
    <property type="entry name" value="CHORISMATE_MUT_2"/>
    <property type="match status" value="1"/>
</dbReference>
<evidence type="ECO:0000256" key="1">
    <source>
        <dbReference type="ARBA" id="ARBA00012404"/>
    </source>
</evidence>
<organism evidence="5 6">
    <name type="scientific">Aliiruegeria haliotis</name>
    <dbReference type="NCBI Taxonomy" id="1280846"/>
    <lineage>
        <taxon>Bacteria</taxon>
        <taxon>Pseudomonadati</taxon>
        <taxon>Pseudomonadota</taxon>
        <taxon>Alphaproteobacteria</taxon>
        <taxon>Rhodobacterales</taxon>
        <taxon>Roseobacteraceae</taxon>
        <taxon>Aliiruegeria</taxon>
    </lineage>
</organism>
<feature type="binding site" evidence="3">
    <location>
        <position position="16"/>
    </location>
    <ligand>
        <name>substrate</name>
    </ligand>
</feature>
<dbReference type="RefSeq" id="WP_106204049.1">
    <property type="nucleotide sequence ID" value="NZ_PVTD01000002.1"/>
</dbReference>
<dbReference type="OrthoDB" id="514491at2"/>